<comment type="cofactor">
    <cofactor evidence="8">
        <name>Mg(2+)</name>
        <dbReference type="ChEBI" id="CHEBI:18420"/>
    </cofactor>
</comment>
<evidence type="ECO:0000256" key="8">
    <source>
        <dbReference type="HAMAP-Rule" id="MF_00208"/>
    </source>
</evidence>
<sequence>MTVEELAACLAPLERPGRAWESPSKREALVRGVRYDSRGVVPGDVFVCIRGHQHDGHAFAGEAAGRGAVMIVTERPLQGGLEDQVPTVRVGDSRSALAVAAAAFFSHPDRALRLVGVTGTNGKTTTTFLTRAVLEAGGYRTGLVGTVLRVVGDEVLDADRTTPESSDMLELFSRMVQASSTHAVTEVSSHAVVLRRLAGIEYDVGIFTNLTQDHLDFHGTMEAYRDAKAAFFASLTPGTKGHKLAIVNGDDPSGEYMARESAAPVVRYGLDPRWDVTAEQVRLGGQGASFLVKSPWGQAEVRLKLSGRFNVYNALGALAAGLHEGVPLDRAVPGLERVEGVPGRFEAIREGQPFEVIVDYAHTPDGLENILKAARDHGPRQVWVVFGCGGDRDRGKRPIMGSIAARLAERVVITSDNPRSEEPESICREIERGVLEGRRSSEARLQAYEVIVDRRQAIEQALRGAAPGDMVVIAGKGHETYQVFRERVIHFDDREVVREVLRRMGYGEATEGKAERRAGA</sequence>
<evidence type="ECO:0000256" key="5">
    <source>
        <dbReference type="ARBA" id="ARBA00022984"/>
    </source>
</evidence>
<dbReference type="InterPro" id="IPR036565">
    <property type="entry name" value="Mur-like_cat_sf"/>
</dbReference>
<feature type="binding site" evidence="8">
    <location>
        <begin position="161"/>
        <end position="162"/>
    </location>
    <ligand>
        <name>UDP-N-acetyl-alpha-D-muramoyl-L-alanyl-D-glutamate</name>
        <dbReference type="ChEBI" id="CHEBI:83900"/>
    </ligand>
</feature>
<keyword evidence="8" id="KW-0547">Nucleotide-binding</keyword>
<accession>A0ABZ1C0Z7</accession>
<dbReference type="InterPro" id="IPR000713">
    <property type="entry name" value="Mur_ligase_N"/>
</dbReference>
<keyword evidence="6 8" id="KW-0131">Cell cycle</keyword>
<dbReference type="PANTHER" id="PTHR23135">
    <property type="entry name" value="MUR LIGASE FAMILY MEMBER"/>
    <property type="match status" value="1"/>
</dbReference>
<evidence type="ECO:0000256" key="7">
    <source>
        <dbReference type="ARBA" id="ARBA00023316"/>
    </source>
</evidence>
<dbReference type="GO" id="GO:0008765">
    <property type="term" value="F:UDP-N-acetylmuramoylalanyl-D-glutamate-2,6-diaminopimelate ligase activity"/>
    <property type="evidence" value="ECO:0007669"/>
    <property type="project" value="UniProtKB-EC"/>
</dbReference>
<feature type="domain" description="Mur ligase C-terminal" evidence="11">
    <location>
        <begin position="343"/>
        <end position="477"/>
    </location>
</feature>
<dbReference type="Gene3D" id="3.40.1390.10">
    <property type="entry name" value="MurE/MurF, N-terminal domain"/>
    <property type="match status" value="1"/>
</dbReference>
<comment type="caution">
    <text evidence="8">Lacks conserved residue(s) required for the propagation of feature annotation.</text>
</comment>
<dbReference type="HAMAP" id="MF_00208">
    <property type="entry name" value="MurE"/>
    <property type="match status" value="1"/>
</dbReference>
<evidence type="ECO:0000256" key="6">
    <source>
        <dbReference type="ARBA" id="ARBA00023306"/>
    </source>
</evidence>
<evidence type="ECO:0000256" key="1">
    <source>
        <dbReference type="ARBA" id="ARBA00004752"/>
    </source>
</evidence>
<dbReference type="NCBIfam" id="TIGR01085">
    <property type="entry name" value="murE"/>
    <property type="match status" value="1"/>
</dbReference>
<comment type="similarity">
    <text evidence="2 8">Belongs to the MurCDEF family. MurE subfamily.</text>
</comment>
<feature type="binding site" evidence="8">
    <location>
        <position position="37"/>
    </location>
    <ligand>
        <name>UDP-N-acetyl-alpha-D-muramoyl-L-alanyl-D-glutamate</name>
        <dbReference type="ChEBI" id="CHEBI:83900"/>
    </ligand>
</feature>
<proteinExistence type="inferred from homology"/>
<keyword evidence="14" id="KW-1185">Reference proteome</keyword>
<dbReference type="NCBIfam" id="NF001124">
    <property type="entry name" value="PRK00139.1-2"/>
    <property type="match status" value="1"/>
</dbReference>
<keyword evidence="8 13" id="KW-0436">Ligase</keyword>
<evidence type="ECO:0000313" key="14">
    <source>
        <dbReference type="Proteomes" id="UP001332192"/>
    </source>
</evidence>
<comment type="pathway">
    <text evidence="1 8 9">Cell wall biogenesis; peptidoglycan biosynthesis.</text>
</comment>
<reference evidence="13 14" key="1">
    <citation type="journal article" date="2024" name="Front. Microbiol.">
        <title>Novel thermophilic genera Geochorda gen. nov. and Carboxydochorda gen. nov. from the deep terrestrial subsurface reveal the ecophysiological diversity in the class Limnochordia.</title>
        <authorList>
            <person name="Karnachuk O.V."/>
            <person name="Lukina A.P."/>
            <person name="Avakyan M.R."/>
            <person name="Kadnikov V.V."/>
            <person name="Begmatov S."/>
            <person name="Beletsky A.V."/>
            <person name="Vlasova K.G."/>
            <person name="Novikov A.A."/>
            <person name="Shcherbakova V.A."/>
            <person name="Mardanov A.V."/>
            <person name="Ravin N.V."/>
        </authorList>
    </citation>
    <scope>NUCLEOTIDE SEQUENCE [LARGE SCALE GENOMIC DNA]</scope>
    <source>
        <strain evidence="13 14">L945</strain>
    </source>
</reference>
<feature type="binding site" evidence="8">
    <location>
        <begin position="416"/>
        <end position="419"/>
    </location>
    <ligand>
        <name>meso-2,6-diaminopimelate</name>
        <dbReference type="ChEBI" id="CHEBI:57791"/>
    </ligand>
</feature>
<dbReference type="Pfam" id="PF08245">
    <property type="entry name" value="Mur_ligase_M"/>
    <property type="match status" value="1"/>
</dbReference>
<feature type="binding site" evidence="8">
    <location>
        <begin position="119"/>
        <end position="125"/>
    </location>
    <ligand>
        <name>ATP</name>
        <dbReference type="ChEBI" id="CHEBI:30616"/>
    </ligand>
</feature>
<dbReference type="Gene3D" id="3.40.1190.10">
    <property type="entry name" value="Mur-like, catalytic domain"/>
    <property type="match status" value="1"/>
</dbReference>
<evidence type="ECO:0000256" key="9">
    <source>
        <dbReference type="RuleBase" id="RU004135"/>
    </source>
</evidence>
<dbReference type="SUPFAM" id="SSF53623">
    <property type="entry name" value="MurD-like peptide ligases, catalytic domain"/>
    <property type="match status" value="1"/>
</dbReference>
<gene>
    <name evidence="8" type="primary">murE</name>
    <name evidence="13" type="ORF">U7230_06360</name>
</gene>
<dbReference type="SUPFAM" id="SSF63418">
    <property type="entry name" value="MurE/MurF N-terminal domain"/>
    <property type="match status" value="1"/>
</dbReference>
<feature type="domain" description="Mur ligase central" evidence="12">
    <location>
        <begin position="117"/>
        <end position="320"/>
    </location>
</feature>
<keyword evidence="7 8" id="KW-0961">Cell wall biogenesis/degradation</keyword>
<name>A0ABZ1C0Z7_9FIRM</name>
<evidence type="ECO:0000259" key="10">
    <source>
        <dbReference type="Pfam" id="PF01225"/>
    </source>
</evidence>
<keyword evidence="4 8" id="KW-0133">Cell shape</keyword>
<dbReference type="PANTHER" id="PTHR23135:SF4">
    <property type="entry name" value="UDP-N-ACETYLMURAMOYL-L-ALANYL-D-GLUTAMATE--2,6-DIAMINOPIMELATE LIGASE MURE HOMOLOG, CHLOROPLASTIC"/>
    <property type="match status" value="1"/>
</dbReference>
<evidence type="ECO:0000256" key="2">
    <source>
        <dbReference type="ARBA" id="ARBA00005898"/>
    </source>
</evidence>
<feature type="short sequence motif" description="Meso-diaminopimelate recognition motif" evidence="8">
    <location>
        <begin position="416"/>
        <end position="419"/>
    </location>
</feature>
<dbReference type="InterPro" id="IPR036615">
    <property type="entry name" value="Mur_ligase_C_dom_sf"/>
</dbReference>
<evidence type="ECO:0000256" key="4">
    <source>
        <dbReference type="ARBA" id="ARBA00022960"/>
    </source>
</evidence>
<feature type="binding site" evidence="8">
    <location>
        <position position="188"/>
    </location>
    <ligand>
        <name>UDP-N-acetyl-alpha-D-muramoyl-L-alanyl-D-glutamate</name>
        <dbReference type="ChEBI" id="CHEBI:83900"/>
    </ligand>
</feature>
<dbReference type="EMBL" id="CP141615">
    <property type="protein sequence ID" value="WRP18619.1"/>
    <property type="molecule type" value="Genomic_DNA"/>
</dbReference>
<keyword evidence="8" id="KW-0460">Magnesium</keyword>
<feature type="binding site" evidence="8">
    <location>
        <position position="196"/>
    </location>
    <ligand>
        <name>UDP-N-acetyl-alpha-D-muramoyl-L-alanyl-D-glutamate</name>
        <dbReference type="ChEBI" id="CHEBI:83900"/>
    </ligand>
</feature>
<evidence type="ECO:0000256" key="3">
    <source>
        <dbReference type="ARBA" id="ARBA00022618"/>
    </source>
</evidence>
<feature type="domain" description="Mur ligase N-terminal catalytic" evidence="10">
    <location>
        <begin position="30"/>
        <end position="104"/>
    </location>
</feature>
<dbReference type="Pfam" id="PF02875">
    <property type="entry name" value="Mur_ligase_C"/>
    <property type="match status" value="1"/>
</dbReference>
<dbReference type="RefSeq" id="WP_324717892.1">
    <property type="nucleotide sequence ID" value="NZ_CP141615.1"/>
</dbReference>
<keyword evidence="8" id="KW-0963">Cytoplasm</keyword>
<dbReference type="Proteomes" id="UP001332192">
    <property type="component" value="Chromosome"/>
</dbReference>
<comment type="PTM">
    <text evidence="8">Carboxylation is probably crucial for Mg(2+) binding and, consequently, for the gamma-phosphate positioning of ATP.</text>
</comment>
<dbReference type="EC" id="6.3.2.13" evidence="8"/>
<feature type="modified residue" description="N6-carboxylysine" evidence="8">
    <location>
        <position position="228"/>
    </location>
</feature>
<dbReference type="SUPFAM" id="SSF53244">
    <property type="entry name" value="MurD-like peptide ligases, peptide-binding domain"/>
    <property type="match status" value="1"/>
</dbReference>
<feature type="binding site" evidence="8">
    <location>
        <position position="392"/>
    </location>
    <ligand>
        <name>meso-2,6-diaminopimelate</name>
        <dbReference type="ChEBI" id="CHEBI:57791"/>
    </ligand>
</feature>
<comment type="function">
    <text evidence="8">Catalyzes the addition of meso-diaminopimelic acid to the nucleotide precursor UDP-N-acetylmuramoyl-L-alanyl-D-glutamate (UMAG) in the biosynthesis of bacterial cell-wall peptidoglycan.</text>
</comment>
<keyword evidence="5 8" id="KW-0573">Peptidoglycan synthesis</keyword>
<protein>
    <recommendedName>
        <fullName evidence="8">UDP-N-acetylmuramoyl-L-alanyl-D-glutamate--2,6-diaminopimelate ligase</fullName>
        <ecNumber evidence="8">6.3.2.13</ecNumber>
    </recommendedName>
    <alternativeName>
        <fullName evidence="8">Meso-A2pm-adding enzyme</fullName>
    </alternativeName>
    <alternativeName>
        <fullName evidence="8">Meso-diaminopimelate-adding enzyme</fullName>
    </alternativeName>
    <alternativeName>
        <fullName evidence="8">UDP-MurNAc-L-Ala-D-Glu:meso-diaminopimelate ligase</fullName>
    </alternativeName>
    <alternativeName>
        <fullName evidence="8">UDP-MurNAc-tripeptide synthetase</fullName>
    </alternativeName>
    <alternativeName>
        <fullName evidence="8">UDP-N-acetylmuramyl-tripeptide synthetase</fullName>
    </alternativeName>
</protein>
<evidence type="ECO:0000259" key="12">
    <source>
        <dbReference type="Pfam" id="PF08245"/>
    </source>
</evidence>
<keyword evidence="3 8" id="KW-0132">Cell division</keyword>
<comment type="subcellular location">
    <subcellularLocation>
        <location evidence="8 9">Cytoplasm</location>
    </subcellularLocation>
</comment>
<dbReference type="Pfam" id="PF01225">
    <property type="entry name" value="Mur_ligase"/>
    <property type="match status" value="1"/>
</dbReference>
<evidence type="ECO:0000259" key="11">
    <source>
        <dbReference type="Pfam" id="PF02875"/>
    </source>
</evidence>
<dbReference type="Gene3D" id="3.90.190.20">
    <property type="entry name" value="Mur ligase, C-terminal domain"/>
    <property type="match status" value="1"/>
</dbReference>
<feature type="binding site" evidence="8">
    <location>
        <position position="479"/>
    </location>
    <ligand>
        <name>meso-2,6-diaminopimelate</name>
        <dbReference type="ChEBI" id="CHEBI:57791"/>
    </ligand>
</feature>
<dbReference type="NCBIfam" id="NF001126">
    <property type="entry name" value="PRK00139.1-4"/>
    <property type="match status" value="1"/>
</dbReference>
<keyword evidence="8" id="KW-0067">ATP-binding</keyword>
<dbReference type="InterPro" id="IPR013221">
    <property type="entry name" value="Mur_ligase_cen"/>
</dbReference>
<evidence type="ECO:0000313" key="13">
    <source>
        <dbReference type="EMBL" id="WRP18619.1"/>
    </source>
</evidence>
<dbReference type="InterPro" id="IPR005761">
    <property type="entry name" value="UDP-N-AcMur-Glu-dNH2Pim_ligase"/>
</dbReference>
<feature type="binding site" evidence="8">
    <location>
        <position position="475"/>
    </location>
    <ligand>
        <name>meso-2,6-diaminopimelate</name>
        <dbReference type="ChEBI" id="CHEBI:57791"/>
    </ligand>
</feature>
<dbReference type="InterPro" id="IPR035911">
    <property type="entry name" value="MurE/MurF_N"/>
</dbReference>
<dbReference type="InterPro" id="IPR004101">
    <property type="entry name" value="Mur_ligase_C"/>
</dbReference>
<comment type="catalytic activity">
    <reaction evidence="8">
        <text>UDP-N-acetyl-alpha-D-muramoyl-L-alanyl-D-glutamate + meso-2,6-diaminopimelate + ATP = UDP-N-acetyl-alpha-D-muramoyl-L-alanyl-gamma-D-glutamyl-meso-2,6-diaminopimelate + ADP + phosphate + H(+)</text>
        <dbReference type="Rhea" id="RHEA:23676"/>
        <dbReference type="ChEBI" id="CHEBI:15378"/>
        <dbReference type="ChEBI" id="CHEBI:30616"/>
        <dbReference type="ChEBI" id="CHEBI:43474"/>
        <dbReference type="ChEBI" id="CHEBI:57791"/>
        <dbReference type="ChEBI" id="CHEBI:83900"/>
        <dbReference type="ChEBI" id="CHEBI:83905"/>
        <dbReference type="ChEBI" id="CHEBI:456216"/>
        <dbReference type="EC" id="6.3.2.13"/>
    </reaction>
</comment>
<organism evidence="13 14">
    <name type="scientific">Carboxydichorda subterranea</name>
    <dbReference type="NCBI Taxonomy" id="3109565"/>
    <lineage>
        <taxon>Bacteria</taxon>
        <taxon>Bacillati</taxon>
        <taxon>Bacillota</taxon>
        <taxon>Limnochordia</taxon>
        <taxon>Limnochordales</taxon>
        <taxon>Geochordaceae</taxon>
        <taxon>Carboxydichorda</taxon>
    </lineage>
</organism>